<reference evidence="1 2" key="1">
    <citation type="submission" date="2016-10" db="EMBL/GenBank/DDBJ databases">
        <title>Description of Gloeomargarita lithophora gen. nov., sp. nov., a thylakoid-bearing basal-branching cyanobacterium with intracellular carbonates, and proposal for Gloeomargaritales ord. nov.</title>
        <authorList>
            <person name="Moreira D."/>
            <person name="Tavera R."/>
            <person name="Benzerara K."/>
            <person name="Skouri-Panet F."/>
            <person name="Couradeau E."/>
            <person name="Gerard E."/>
            <person name="Loussert C."/>
            <person name="Novelo E."/>
            <person name="Zivanovic Y."/>
            <person name="Lopez-Garcia P."/>
        </authorList>
    </citation>
    <scope>NUCLEOTIDE SEQUENCE [LARGE SCALE GENOMIC DNA]</scope>
    <source>
        <strain evidence="1 2">D10</strain>
    </source>
</reference>
<evidence type="ECO:0000313" key="2">
    <source>
        <dbReference type="Proteomes" id="UP000180235"/>
    </source>
</evidence>
<dbReference type="KEGG" id="glt:GlitD10_2523"/>
<dbReference type="PANTHER" id="PTHR36154">
    <property type="entry name" value="DNA-BINDING TRANSCRIPTIONAL ACTIVATOR ALPA"/>
    <property type="match status" value="1"/>
</dbReference>
<dbReference type="AlphaFoldDB" id="A0A1J0AFZ5"/>
<keyword evidence="2" id="KW-1185">Reference proteome</keyword>
<dbReference type="Gene3D" id="1.10.238.160">
    <property type="match status" value="1"/>
</dbReference>
<dbReference type="Pfam" id="PF05930">
    <property type="entry name" value="Phage_AlpA"/>
    <property type="match status" value="1"/>
</dbReference>
<evidence type="ECO:0000313" key="1">
    <source>
        <dbReference type="EMBL" id="APB34860.1"/>
    </source>
</evidence>
<dbReference type="STRING" id="1188229.GlitD10_2523"/>
<protein>
    <submittedName>
        <fullName evidence="1">Phage transcriptional regulator AlpA</fullName>
    </submittedName>
</protein>
<dbReference type="PANTHER" id="PTHR36154:SF1">
    <property type="entry name" value="DNA-BINDING TRANSCRIPTIONAL ACTIVATOR ALPA"/>
    <property type="match status" value="1"/>
</dbReference>
<gene>
    <name evidence="1" type="ORF">GlitD10_2523</name>
</gene>
<dbReference type="InterPro" id="IPR052931">
    <property type="entry name" value="Prophage_regulatory_activator"/>
</dbReference>
<organism evidence="1 2">
    <name type="scientific">Gloeomargarita lithophora Alchichica-D10</name>
    <dbReference type="NCBI Taxonomy" id="1188229"/>
    <lineage>
        <taxon>Bacteria</taxon>
        <taxon>Bacillati</taxon>
        <taxon>Cyanobacteriota</taxon>
        <taxon>Cyanophyceae</taxon>
        <taxon>Gloeomargaritales</taxon>
        <taxon>Gloeomargaritaceae</taxon>
        <taxon>Gloeomargarita</taxon>
    </lineage>
</organism>
<dbReference type="EMBL" id="CP017675">
    <property type="protein sequence ID" value="APB34860.1"/>
    <property type="molecule type" value="Genomic_DNA"/>
</dbReference>
<dbReference type="Proteomes" id="UP000180235">
    <property type="component" value="Chromosome"/>
</dbReference>
<name>A0A1J0AFZ5_9CYAN</name>
<proteinExistence type="predicted"/>
<dbReference type="InterPro" id="IPR010260">
    <property type="entry name" value="AlpA"/>
</dbReference>
<accession>A0A1J0AFZ5</accession>
<sequence length="74" mass="8629">MSLAVRLGFVYDNCSISRFFDMDRILRLPEVLAVYPIGRSTWYRGISEGRFPRPVKLGSRSVGWRESDICRLME</sequence>